<dbReference type="AlphaFoldDB" id="A0A951PU25"/>
<keyword evidence="1" id="KW-0802">TPR repeat</keyword>
<dbReference type="InterPro" id="IPR019734">
    <property type="entry name" value="TPR_rpt"/>
</dbReference>
<dbReference type="PROSITE" id="PS50005">
    <property type="entry name" value="TPR"/>
    <property type="match status" value="1"/>
</dbReference>
<dbReference type="Proteomes" id="UP000753908">
    <property type="component" value="Unassembled WGS sequence"/>
</dbReference>
<evidence type="ECO:0000256" key="1">
    <source>
        <dbReference type="PROSITE-ProRule" id="PRU00339"/>
    </source>
</evidence>
<sequence length="99" mass="11100">MGYPGNIGLDAYGSLVSDLQERGLPELAITILQKNITFRTPTVVTLVNLGQLFEQVGKLPEAIDAYEKALTLQPIQELDKDYQHTAQQYLQAVKQRLQQ</sequence>
<organism evidence="2 3">
    <name type="scientific">Symplocastrum torsivum CPER-KK1</name>
    <dbReference type="NCBI Taxonomy" id="450513"/>
    <lineage>
        <taxon>Bacteria</taxon>
        <taxon>Bacillati</taxon>
        <taxon>Cyanobacteriota</taxon>
        <taxon>Cyanophyceae</taxon>
        <taxon>Oscillatoriophycideae</taxon>
        <taxon>Oscillatoriales</taxon>
        <taxon>Microcoleaceae</taxon>
        <taxon>Symplocastrum</taxon>
    </lineage>
</organism>
<proteinExistence type="predicted"/>
<dbReference type="SMART" id="SM00028">
    <property type="entry name" value="TPR"/>
    <property type="match status" value="1"/>
</dbReference>
<accession>A0A951PU25</accession>
<evidence type="ECO:0000313" key="2">
    <source>
        <dbReference type="EMBL" id="MBW4548889.1"/>
    </source>
</evidence>
<dbReference type="PROSITE" id="PS50293">
    <property type="entry name" value="TPR_REGION"/>
    <property type="match status" value="1"/>
</dbReference>
<protein>
    <submittedName>
        <fullName evidence="2">Tetratricopeptide repeat protein</fullName>
    </submittedName>
</protein>
<dbReference type="InterPro" id="IPR011990">
    <property type="entry name" value="TPR-like_helical_dom_sf"/>
</dbReference>
<reference evidence="2" key="1">
    <citation type="submission" date="2021-05" db="EMBL/GenBank/DDBJ databases">
        <authorList>
            <person name="Pietrasiak N."/>
            <person name="Ward R."/>
            <person name="Stajich J.E."/>
            <person name="Kurbessoian T."/>
        </authorList>
    </citation>
    <scope>NUCLEOTIDE SEQUENCE</scope>
    <source>
        <strain evidence="2">CPER-KK1</strain>
    </source>
</reference>
<dbReference type="Pfam" id="PF00515">
    <property type="entry name" value="TPR_1"/>
    <property type="match status" value="1"/>
</dbReference>
<reference evidence="2" key="2">
    <citation type="journal article" date="2022" name="Microbiol. Resour. Announc.">
        <title>Metagenome Sequencing to Explore Phylogenomics of Terrestrial Cyanobacteria.</title>
        <authorList>
            <person name="Ward R.D."/>
            <person name="Stajich J.E."/>
            <person name="Johansen J.R."/>
            <person name="Huntemann M."/>
            <person name="Clum A."/>
            <person name="Foster B."/>
            <person name="Foster B."/>
            <person name="Roux S."/>
            <person name="Palaniappan K."/>
            <person name="Varghese N."/>
            <person name="Mukherjee S."/>
            <person name="Reddy T.B.K."/>
            <person name="Daum C."/>
            <person name="Copeland A."/>
            <person name="Chen I.A."/>
            <person name="Ivanova N.N."/>
            <person name="Kyrpides N.C."/>
            <person name="Shapiro N."/>
            <person name="Eloe-Fadrosh E.A."/>
            <person name="Pietrasiak N."/>
        </authorList>
    </citation>
    <scope>NUCLEOTIDE SEQUENCE</scope>
    <source>
        <strain evidence="2">CPER-KK1</strain>
    </source>
</reference>
<gene>
    <name evidence="2" type="ORF">KME25_31470</name>
</gene>
<comment type="caution">
    <text evidence="2">The sequence shown here is derived from an EMBL/GenBank/DDBJ whole genome shotgun (WGS) entry which is preliminary data.</text>
</comment>
<dbReference type="Gene3D" id="1.25.40.10">
    <property type="entry name" value="Tetratricopeptide repeat domain"/>
    <property type="match status" value="1"/>
</dbReference>
<evidence type="ECO:0000313" key="3">
    <source>
        <dbReference type="Proteomes" id="UP000753908"/>
    </source>
</evidence>
<dbReference type="SUPFAM" id="SSF48452">
    <property type="entry name" value="TPR-like"/>
    <property type="match status" value="1"/>
</dbReference>
<feature type="repeat" description="TPR" evidence="1">
    <location>
        <begin position="43"/>
        <end position="76"/>
    </location>
</feature>
<dbReference type="EMBL" id="JAHHIF010000075">
    <property type="protein sequence ID" value="MBW4548889.1"/>
    <property type="molecule type" value="Genomic_DNA"/>
</dbReference>
<name>A0A951PU25_9CYAN</name>